<reference evidence="1" key="1">
    <citation type="journal article" date="2014" name="Genome Announc.">
        <title>Draft Genome Sequences of Marine Flavobacterium Nonlabens Strains NR17, NR24, NR27, NR32, NR33, and Ara13.</title>
        <authorList>
            <person name="Nakanishi M."/>
            <person name="Meirelles P."/>
            <person name="Suzuki R."/>
            <person name="Takatani N."/>
            <person name="Mino S."/>
            <person name="Suda W."/>
            <person name="Oshima K."/>
            <person name="Hattori M."/>
            <person name="Ohkuma M."/>
            <person name="Hosokawa M."/>
            <person name="Miyashita K."/>
            <person name="Thompson F.L."/>
            <person name="Niwa A."/>
            <person name="Sawabe T."/>
            <person name="Sawabe T."/>
        </authorList>
    </citation>
    <scope>NUCLEOTIDE SEQUENCE [LARGE SCALE GENOMIC DNA]</scope>
    <source>
        <strain evidence="1">JCM 19294</strain>
    </source>
</reference>
<accession>A0A090Q183</accession>
<dbReference type="RefSeq" id="WP_042278369.1">
    <property type="nucleotide sequence ID" value="NZ_BBML01000003.1"/>
</dbReference>
<dbReference type="AlphaFoldDB" id="A0A090Q183"/>
<evidence type="ECO:0000313" key="2">
    <source>
        <dbReference type="Proteomes" id="UP000029221"/>
    </source>
</evidence>
<name>A0A090Q183_9FLAO</name>
<dbReference type="Proteomes" id="UP000029221">
    <property type="component" value="Unassembled WGS sequence"/>
</dbReference>
<dbReference type="EMBL" id="BBML01000003">
    <property type="protein sequence ID" value="GAK96849.1"/>
    <property type="molecule type" value="Genomic_DNA"/>
</dbReference>
<protein>
    <submittedName>
        <fullName evidence="1">Uncharacterized protein</fullName>
    </submittedName>
</protein>
<comment type="caution">
    <text evidence="1">The sequence shown here is derived from an EMBL/GenBank/DDBJ whole genome shotgun (WGS) entry which is preliminary data.</text>
</comment>
<evidence type="ECO:0000313" key="1">
    <source>
        <dbReference type="EMBL" id="GAK96849.1"/>
    </source>
</evidence>
<gene>
    <name evidence="1" type="ORF">JCM19294_1158</name>
</gene>
<keyword evidence="2" id="KW-1185">Reference proteome</keyword>
<organism evidence="1 2">
    <name type="scientific">Nonlabens tegetincola</name>
    <dbReference type="NCBI Taxonomy" id="323273"/>
    <lineage>
        <taxon>Bacteria</taxon>
        <taxon>Pseudomonadati</taxon>
        <taxon>Bacteroidota</taxon>
        <taxon>Flavobacteriia</taxon>
        <taxon>Flavobacteriales</taxon>
        <taxon>Flavobacteriaceae</taxon>
        <taxon>Nonlabens</taxon>
    </lineage>
</organism>
<sequence length="69" mass="7998">MSEQVILKDIYQVNSDINRITAQLKVVNDNPERYEKDVNNLSRVYLKQLRDKATQLKSLTNLISFSNNG</sequence>
<proteinExistence type="predicted"/>